<dbReference type="AlphaFoldDB" id="A0A1M7DZ16"/>
<name>A0A1M7DZ16_XYLRU</name>
<gene>
    <name evidence="1" type="ORF">SAMN04488494_0895</name>
</gene>
<reference evidence="1 2" key="1">
    <citation type="submission" date="2016-11" db="EMBL/GenBank/DDBJ databases">
        <authorList>
            <person name="Jaros S."/>
            <person name="Januszkiewicz K."/>
            <person name="Wedrychowicz H."/>
        </authorList>
    </citation>
    <scope>NUCLEOTIDE SEQUENCE [LARGE SCALE GENOMIC DNA]</scope>
    <source>
        <strain evidence="1 2">BPI-34</strain>
    </source>
</reference>
<proteinExistence type="predicted"/>
<protein>
    <submittedName>
        <fullName evidence="1">Uncharacterized protein</fullName>
    </submittedName>
</protein>
<dbReference type="Proteomes" id="UP000184280">
    <property type="component" value="Unassembled WGS sequence"/>
</dbReference>
<dbReference type="RefSeq" id="WP_139294649.1">
    <property type="nucleotide sequence ID" value="NZ_FOLF01000002.1"/>
</dbReference>
<evidence type="ECO:0000313" key="2">
    <source>
        <dbReference type="Proteomes" id="UP000184280"/>
    </source>
</evidence>
<accession>A0A1M7DZ16</accession>
<dbReference type="EMBL" id="FRCJ01000001">
    <property type="protein sequence ID" value="SHL84687.1"/>
    <property type="molecule type" value="Genomic_DNA"/>
</dbReference>
<organism evidence="1 2">
    <name type="scientific">Xylanibacter ruminicola</name>
    <name type="common">Prevotella ruminicola</name>
    <dbReference type="NCBI Taxonomy" id="839"/>
    <lineage>
        <taxon>Bacteria</taxon>
        <taxon>Pseudomonadati</taxon>
        <taxon>Bacteroidota</taxon>
        <taxon>Bacteroidia</taxon>
        <taxon>Bacteroidales</taxon>
        <taxon>Prevotellaceae</taxon>
        <taxon>Xylanibacter</taxon>
    </lineage>
</organism>
<evidence type="ECO:0000313" key="1">
    <source>
        <dbReference type="EMBL" id="SHL84687.1"/>
    </source>
</evidence>
<sequence length="44" mass="5406">MIKAIKNRTREEVIAALRQSIQRQREWQKKADEKIRQERLKLCI</sequence>